<evidence type="ECO:0000313" key="12">
    <source>
        <dbReference type="Proteomes" id="UP000235371"/>
    </source>
</evidence>
<protein>
    <submittedName>
        <fullName evidence="11">Aorsin</fullName>
    </submittedName>
</protein>
<keyword evidence="7" id="KW-0865">Zymogen</keyword>
<dbReference type="AlphaFoldDB" id="A0A2J6TQ03"/>
<evidence type="ECO:0000256" key="1">
    <source>
        <dbReference type="ARBA" id="ARBA00004239"/>
    </source>
</evidence>
<dbReference type="Gene3D" id="3.40.50.200">
    <property type="entry name" value="Peptidase S8/S53 domain"/>
    <property type="match status" value="1"/>
</dbReference>
<name>A0A2J6TQ03_9HELO</name>
<dbReference type="InParanoid" id="A0A2J6TQ03"/>
<keyword evidence="6 8" id="KW-0106">Calcium</keyword>
<feature type="active site" description="Charge relay system" evidence="8">
    <location>
        <position position="287"/>
    </location>
</feature>
<keyword evidence="2 8" id="KW-0645">Protease</keyword>
<evidence type="ECO:0000256" key="9">
    <source>
        <dbReference type="SAM" id="SignalP"/>
    </source>
</evidence>
<evidence type="ECO:0000256" key="7">
    <source>
        <dbReference type="ARBA" id="ARBA00023145"/>
    </source>
</evidence>
<feature type="chain" id="PRO_5014367493" evidence="9">
    <location>
        <begin position="21"/>
        <end position="649"/>
    </location>
</feature>
<dbReference type="GO" id="GO:0008240">
    <property type="term" value="F:tripeptidyl-peptidase activity"/>
    <property type="evidence" value="ECO:0007669"/>
    <property type="project" value="TreeGrafter"/>
</dbReference>
<evidence type="ECO:0000256" key="4">
    <source>
        <dbReference type="ARBA" id="ARBA00022801"/>
    </source>
</evidence>
<keyword evidence="3 8" id="KW-0479">Metal-binding</keyword>
<dbReference type="CDD" id="cd04056">
    <property type="entry name" value="Peptidases_S53"/>
    <property type="match status" value="1"/>
</dbReference>
<dbReference type="SUPFAM" id="SSF52743">
    <property type="entry name" value="Subtilisin-like"/>
    <property type="match status" value="1"/>
</dbReference>
<feature type="binding site" evidence="8">
    <location>
        <position position="628"/>
    </location>
    <ligand>
        <name>Ca(2+)</name>
        <dbReference type="ChEBI" id="CHEBI:29108"/>
    </ligand>
</feature>
<organism evidence="11 12">
    <name type="scientific">Hyaloscypha bicolor E</name>
    <dbReference type="NCBI Taxonomy" id="1095630"/>
    <lineage>
        <taxon>Eukaryota</taxon>
        <taxon>Fungi</taxon>
        <taxon>Dikarya</taxon>
        <taxon>Ascomycota</taxon>
        <taxon>Pezizomycotina</taxon>
        <taxon>Leotiomycetes</taxon>
        <taxon>Helotiales</taxon>
        <taxon>Hyaloscyphaceae</taxon>
        <taxon>Hyaloscypha</taxon>
        <taxon>Hyaloscypha bicolor</taxon>
    </lineage>
</organism>
<reference evidence="11 12" key="1">
    <citation type="submission" date="2016-04" db="EMBL/GenBank/DDBJ databases">
        <title>A degradative enzymes factory behind the ericoid mycorrhizal symbiosis.</title>
        <authorList>
            <consortium name="DOE Joint Genome Institute"/>
            <person name="Martino E."/>
            <person name="Morin E."/>
            <person name="Grelet G."/>
            <person name="Kuo A."/>
            <person name="Kohler A."/>
            <person name="Daghino S."/>
            <person name="Barry K."/>
            <person name="Choi C."/>
            <person name="Cichocki N."/>
            <person name="Clum A."/>
            <person name="Copeland A."/>
            <person name="Hainaut M."/>
            <person name="Haridas S."/>
            <person name="Labutti K."/>
            <person name="Lindquist E."/>
            <person name="Lipzen A."/>
            <person name="Khouja H.-R."/>
            <person name="Murat C."/>
            <person name="Ohm R."/>
            <person name="Olson A."/>
            <person name="Spatafora J."/>
            <person name="Veneault-Fourrey C."/>
            <person name="Henrissat B."/>
            <person name="Grigoriev I."/>
            <person name="Martin F."/>
            <person name="Perotto S."/>
        </authorList>
    </citation>
    <scope>NUCLEOTIDE SEQUENCE [LARGE SCALE GENOMIC DNA]</scope>
    <source>
        <strain evidence="11 12">E</strain>
    </source>
</reference>
<dbReference type="InterPro" id="IPR030400">
    <property type="entry name" value="Sedolisin_dom"/>
</dbReference>
<dbReference type="GO" id="GO:0004252">
    <property type="term" value="F:serine-type endopeptidase activity"/>
    <property type="evidence" value="ECO:0007669"/>
    <property type="project" value="UniProtKB-UniRule"/>
</dbReference>
<evidence type="ECO:0000313" key="11">
    <source>
        <dbReference type="EMBL" id="PMD65106.1"/>
    </source>
</evidence>
<dbReference type="STRING" id="1095630.A0A2J6TQ03"/>
<feature type="signal peptide" evidence="9">
    <location>
        <begin position="1"/>
        <end position="20"/>
    </location>
</feature>
<keyword evidence="5 8" id="KW-0720">Serine protease</keyword>
<feature type="binding site" evidence="8">
    <location>
        <position position="626"/>
    </location>
    <ligand>
        <name>Ca(2+)</name>
        <dbReference type="ChEBI" id="CHEBI:29108"/>
    </ligand>
</feature>
<dbReference type="InterPro" id="IPR036852">
    <property type="entry name" value="Peptidase_S8/S53_dom_sf"/>
</dbReference>
<dbReference type="InterPro" id="IPR050819">
    <property type="entry name" value="Tripeptidyl-peptidase_I"/>
</dbReference>
<dbReference type="PANTHER" id="PTHR14218">
    <property type="entry name" value="PROTEASE S8 TRIPEPTIDYL PEPTIDASE I CLN2"/>
    <property type="match status" value="1"/>
</dbReference>
<dbReference type="GO" id="GO:0005576">
    <property type="term" value="C:extracellular region"/>
    <property type="evidence" value="ECO:0007669"/>
    <property type="project" value="UniProtKB-SubCell"/>
</dbReference>
<accession>A0A2J6TQ03</accession>
<feature type="domain" description="Peptidase S53" evidence="10">
    <location>
        <begin position="205"/>
        <end position="648"/>
    </location>
</feature>
<dbReference type="Pfam" id="PF09286">
    <property type="entry name" value="Pro-kuma_activ"/>
    <property type="match status" value="1"/>
</dbReference>
<dbReference type="OrthoDB" id="409122at2759"/>
<dbReference type="GO" id="GO:0046872">
    <property type="term" value="F:metal ion binding"/>
    <property type="evidence" value="ECO:0007669"/>
    <property type="project" value="UniProtKB-UniRule"/>
</dbReference>
<comment type="subcellular location">
    <subcellularLocation>
        <location evidence="1">Secreted</location>
        <location evidence="1">Extracellular space</location>
    </subcellularLocation>
</comment>
<dbReference type="Proteomes" id="UP000235371">
    <property type="component" value="Unassembled WGS sequence"/>
</dbReference>
<gene>
    <name evidence="11" type="ORF">K444DRAFT_582791</name>
</gene>
<dbReference type="SMART" id="SM00944">
    <property type="entry name" value="Pro-kuma_activ"/>
    <property type="match status" value="1"/>
</dbReference>
<proteinExistence type="predicted"/>
<keyword evidence="4 8" id="KW-0378">Hydrolase</keyword>
<dbReference type="GeneID" id="36585883"/>
<dbReference type="GO" id="GO:0006508">
    <property type="term" value="P:proteolysis"/>
    <property type="evidence" value="ECO:0007669"/>
    <property type="project" value="UniProtKB-KW"/>
</dbReference>
<sequence length="649" mass="71992">MRSIFLEFLLAFVATAQSAAVPSSHVLHEKRDPASSKQWVRREKLASTEILPMRIGLKQRNLHRGHDFLMDNSHPDSANYGKHWTSSQIIDMFAPEQKSVDAVQEWLDGFGIGPRRVSRSQNKGWLAFDATTEAEESLLHTEYHHYEHRSLGHTTLACESYHLPKHIQEHVDYITPGIKLFASTKNRRNLKRGFAAGELSTCDEFITPACIRSLYNVPEIPEYAKTGPRVDNSMGVFEEGDFYSPKDLEKDLFFANFTPRIPRGTRPIPALIDGSDLHTDVLWAGGESNLDFQLAYPLIFPQNITLFQTDDRYYAATAGPRSGFFNTFLDGIDESYCKYSAFGETGDDSKLDPKYPDPMVWGFQGKTMCGVFKPTKVISISYGGQESDLPAYYQQRQCNEFMKLGLQGHSVFFASGDTGVAGAPRPLLGKDRCLGPNSTIFSPAWPNTCPYVTNVGATKVFPNRSVRDPESAVVDPPGHPWRVAYSSGGGFSNIYARPDYQKHAVSKYLRDHKPPYPCYESISNSSFDKHGGLFNRLGRAYPDVAANGDNIVVYINGEFQISGGTSASTPIFAFLINRINELHLNAGKSTVGFINPALYSHPEMLNDITNGTNPGCGTAGFSAAPGWDPVTGLGTPNFPKMVKLFMNLP</sequence>
<keyword evidence="9" id="KW-0732">Signal</keyword>
<dbReference type="PROSITE" id="PS51695">
    <property type="entry name" value="SEDOLISIN"/>
    <property type="match status" value="1"/>
</dbReference>
<feature type="binding site" evidence="8">
    <location>
        <position position="607"/>
    </location>
    <ligand>
        <name>Ca(2+)</name>
        <dbReference type="ChEBI" id="CHEBI:29108"/>
    </ligand>
</feature>
<evidence type="ECO:0000256" key="6">
    <source>
        <dbReference type="ARBA" id="ARBA00022837"/>
    </source>
</evidence>
<evidence type="ECO:0000256" key="5">
    <source>
        <dbReference type="ARBA" id="ARBA00022825"/>
    </source>
</evidence>
<feature type="active site" description="Charge relay system" evidence="8">
    <location>
        <position position="566"/>
    </location>
</feature>
<evidence type="ECO:0000256" key="3">
    <source>
        <dbReference type="ARBA" id="ARBA00022723"/>
    </source>
</evidence>
<evidence type="ECO:0000259" key="10">
    <source>
        <dbReference type="PROSITE" id="PS51695"/>
    </source>
</evidence>
<dbReference type="InterPro" id="IPR015366">
    <property type="entry name" value="S53_propep"/>
</dbReference>
<dbReference type="CDD" id="cd11377">
    <property type="entry name" value="Pro-peptidase_S53"/>
    <property type="match status" value="1"/>
</dbReference>
<feature type="active site" description="Charge relay system" evidence="8">
    <location>
        <position position="291"/>
    </location>
</feature>
<keyword evidence="12" id="KW-1185">Reference proteome</keyword>
<evidence type="ECO:0000256" key="2">
    <source>
        <dbReference type="ARBA" id="ARBA00022670"/>
    </source>
</evidence>
<dbReference type="RefSeq" id="XP_024742010.1">
    <property type="nucleotide sequence ID" value="XM_024877806.1"/>
</dbReference>
<dbReference type="PANTHER" id="PTHR14218:SF19">
    <property type="entry name" value="SERINE PROTEASE AORO, PUTATIVE (AFU_ORTHOLOGUE AFUA_6G10250)-RELATED"/>
    <property type="match status" value="1"/>
</dbReference>
<dbReference type="EMBL" id="KZ613747">
    <property type="protein sequence ID" value="PMD65106.1"/>
    <property type="molecule type" value="Genomic_DNA"/>
</dbReference>
<evidence type="ECO:0000256" key="8">
    <source>
        <dbReference type="PROSITE-ProRule" id="PRU01032"/>
    </source>
</evidence>
<comment type="cofactor">
    <cofactor evidence="8">
        <name>Ca(2+)</name>
        <dbReference type="ChEBI" id="CHEBI:29108"/>
    </cofactor>
    <text evidence="8">Binds 1 Ca(2+) ion per subunit.</text>
</comment>
<dbReference type="SUPFAM" id="SSF54897">
    <property type="entry name" value="Protease propeptides/inhibitors"/>
    <property type="match status" value="1"/>
</dbReference>
<feature type="binding site" evidence="8">
    <location>
        <position position="608"/>
    </location>
    <ligand>
        <name>Ca(2+)</name>
        <dbReference type="ChEBI" id="CHEBI:29108"/>
    </ligand>
</feature>